<reference evidence="3" key="1">
    <citation type="journal article" date="2021" name="IMA Fungus">
        <title>Genomic characterization of three marine fungi, including Emericellopsis atlantica sp. nov. with signatures of a generalist lifestyle and marine biomass degradation.</title>
        <authorList>
            <person name="Hagestad O.C."/>
            <person name="Hou L."/>
            <person name="Andersen J.H."/>
            <person name="Hansen E.H."/>
            <person name="Altermark B."/>
            <person name="Li C."/>
            <person name="Kuhnert E."/>
            <person name="Cox R.J."/>
            <person name="Crous P.W."/>
            <person name="Spatafora J.W."/>
            <person name="Lail K."/>
            <person name="Amirebrahimi M."/>
            <person name="Lipzen A."/>
            <person name="Pangilinan J."/>
            <person name="Andreopoulos W."/>
            <person name="Hayes R.D."/>
            <person name="Ng V."/>
            <person name="Grigoriev I.V."/>
            <person name="Jackson S.A."/>
            <person name="Sutton T.D.S."/>
            <person name="Dobson A.D.W."/>
            <person name="Rama T."/>
        </authorList>
    </citation>
    <scope>NUCLEOTIDE SEQUENCE</scope>
    <source>
        <strain evidence="3">TRa3180A</strain>
    </source>
</reference>
<feature type="compositionally biased region" description="Low complexity" evidence="1">
    <location>
        <begin position="334"/>
        <end position="352"/>
    </location>
</feature>
<feature type="compositionally biased region" description="Acidic residues" evidence="1">
    <location>
        <begin position="480"/>
        <end position="489"/>
    </location>
</feature>
<feature type="compositionally biased region" description="Low complexity" evidence="1">
    <location>
        <begin position="51"/>
        <end position="63"/>
    </location>
</feature>
<feature type="region of interest" description="Disordered" evidence="1">
    <location>
        <begin position="456"/>
        <end position="512"/>
    </location>
</feature>
<dbReference type="AlphaFoldDB" id="A0A9P7Z534"/>
<dbReference type="PANTHER" id="PTHR28051:SF1">
    <property type="entry name" value="PROTEIN MTL1-RELATED"/>
    <property type="match status" value="1"/>
</dbReference>
<dbReference type="InterPro" id="IPR052292">
    <property type="entry name" value="Glucose_repression_reg"/>
</dbReference>
<dbReference type="GO" id="GO:0007039">
    <property type="term" value="P:protein catabolic process in the vacuole"/>
    <property type="evidence" value="ECO:0007669"/>
    <property type="project" value="TreeGrafter"/>
</dbReference>
<dbReference type="PANTHER" id="PTHR28051">
    <property type="entry name" value="PROTEIN MTL1-RELATED"/>
    <property type="match status" value="1"/>
</dbReference>
<dbReference type="InterPro" id="IPR013860">
    <property type="entry name" value="AreA_GATA"/>
</dbReference>
<feature type="compositionally biased region" description="Polar residues" evidence="1">
    <location>
        <begin position="459"/>
        <end position="474"/>
    </location>
</feature>
<name>A0A9P7Z534_9HELO</name>
<feature type="region of interest" description="Disordered" evidence="1">
    <location>
        <begin position="383"/>
        <end position="418"/>
    </location>
</feature>
<proteinExistence type="predicted"/>
<feature type="compositionally biased region" description="Polar residues" evidence="1">
    <location>
        <begin position="319"/>
        <end position="333"/>
    </location>
</feature>
<dbReference type="OrthoDB" id="5563539at2759"/>
<feature type="region of interest" description="Disordered" evidence="1">
    <location>
        <begin position="112"/>
        <end position="152"/>
    </location>
</feature>
<dbReference type="Proteomes" id="UP000887226">
    <property type="component" value="Unassembled WGS sequence"/>
</dbReference>
<feature type="region of interest" description="Disordered" evidence="1">
    <location>
        <begin position="17"/>
        <end position="92"/>
    </location>
</feature>
<organism evidence="3 4">
    <name type="scientific">Calycina marina</name>
    <dbReference type="NCBI Taxonomy" id="1763456"/>
    <lineage>
        <taxon>Eukaryota</taxon>
        <taxon>Fungi</taxon>
        <taxon>Dikarya</taxon>
        <taxon>Ascomycota</taxon>
        <taxon>Pezizomycotina</taxon>
        <taxon>Leotiomycetes</taxon>
        <taxon>Helotiales</taxon>
        <taxon>Pezizellaceae</taxon>
        <taxon>Calycina</taxon>
    </lineage>
</organism>
<dbReference type="Pfam" id="PF08550">
    <property type="entry name" value="GATA_AreA"/>
    <property type="match status" value="1"/>
</dbReference>
<evidence type="ECO:0000313" key="3">
    <source>
        <dbReference type="EMBL" id="KAG9245544.1"/>
    </source>
</evidence>
<accession>A0A9P7Z534</accession>
<evidence type="ECO:0000259" key="2">
    <source>
        <dbReference type="Pfam" id="PF08550"/>
    </source>
</evidence>
<feature type="domain" description="Nitrogen regulatory protein areA GATA-like" evidence="2">
    <location>
        <begin position="181"/>
        <end position="208"/>
    </location>
</feature>
<evidence type="ECO:0000256" key="1">
    <source>
        <dbReference type="SAM" id="MobiDB-lite"/>
    </source>
</evidence>
<feature type="region of interest" description="Disordered" evidence="1">
    <location>
        <begin position="319"/>
        <end position="352"/>
    </location>
</feature>
<dbReference type="GO" id="GO:0005773">
    <property type="term" value="C:vacuole"/>
    <property type="evidence" value="ECO:0007669"/>
    <property type="project" value="GOC"/>
</dbReference>
<comment type="caution">
    <text evidence="3">The sequence shown here is derived from an EMBL/GenBank/DDBJ whole genome shotgun (WGS) entry which is preliminary data.</text>
</comment>
<protein>
    <recommendedName>
        <fullName evidence="2">Nitrogen regulatory protein areA GATA-like domain-containing protein</fullName>
    </recommendedName>
</protein>
<keyword evidence="4" id="KW-1185">Reference proteome</keyword>
<dbReference type="EMBL" id="MU253841">
    <property type="protein sequence ID" value="KAG9245544.1"/>
    <property type="molecule type" value="Genomic_DNA"/>
</dbReference>
<gene>
    <name evidence="3" type="ORF">BJ878DRAFT_10690</name>
</gene>
<dbReference type="GO" id="GO:0042149">
    <property type="term" value="P:cellular response to glucose starvation"/>
    <property type="evidence" value="ECO:0007669"/>
    <property type="project" value="TreeGrafter"/>
</dbReference>
<evidence type="ECO:0000313" key="4">
    <source>
        <dbReference type="Proteomes" id="UP000887226"/>
    </source>
</evidence>
<sequence length="576" mass="63779">MAAAVLNSEENIYFSSPLHRSHSQPRLITQSYSKSSLRSSRSHNNFVAKPASSDSTLSSADSSPRTLHADSIAPSFNSTPASSLSLDNREDEDQIIFPSYGDEELGGYYNQIEDLEPPASPRTGESYTVSPTFNTNSTNVSVPGTPNPVEHAEDDTAVRTQPSRHVDYLSHNWKEEDIWSSWKLIVSKRKAYNNSARLENASWRTWMKSKYKLKTVSPETLNWLKDCDVTWLYGPLQTGNHKAYHIESPANSPINMSRISKSNSFLQKKPILKKRSMSELMLQRSISSSSLLKQAAAAVQAQQSLGVCPGLGRANSDFSPKSFSSRRLSNENHPSVLTSISSSGISSPSTGSAKHIHFNESVEQCIAIEIKGDDEMDIQAIYDDDDSDSDDGAIMMKGSNSRRKLPPLKRPSTLRSSFSADSRTIAMLPSTTLKYRGDTPEPPESAMKHSTGFWAGSKLSPSASQETLRPSKPSTRIFMEGDDEDDVDMDWQPQSSRNDRMVASQERFRGGLRPSSATAELIGEPSGMRRTPSGMFMPYEEDEDDIVSEGLFGKVVDTVNTAKDIAHVIWNVGWRR</sequence>
<feature type="compositionally biased region" description="Polar residues" evidence="1">
    <location>
        <begin position="123"/>
        <end position="144"/>
    </location>
</feature>
<feature type="compositionally biased region" description="Polar residues" evidence="1">
    <location>
        <begin position="74"/>
        <end position="86"/>
    </location>
</feature>